<dbReference type="OrthoDB" id="16041at2759"/>
<dbReference type="PROSITE" id="PS51037">
    <property type="entry name" value="YEATS"/>
    <property type="match status" value="1"/>
</dbReference>
<keyword evidence="6" id="KW-1185">Reference proteome</keyword>
<dbReference type="Pfam" id="PF03366">
    <property type="entry name" value="YEATS"/>
    <property type="match status" value="1"/>
</dbReference>
<evidence type="ECO:0000313" key="6">
    <source>
        <dbReference type="Proteomes" id="UP000018208"/>
    </source>
</evidence>
<dbReference type="CDD" id="cd16887">
    <property type="entry name" value="YEATS"/>
    <property type="match status" value="1"/>
</dbReference>
<feature type="domain" description="YEATS" evidence="3">
    <location>
        <begin position="1"/>
        <end position="138"/>
    </location>
</feature>
<dbReference type="AlphaFoldDB" id="V6LS65"/>
<protein>
    <submittedName>
        <fullName evidence="4">YEATS family protein</fullName>
    </submittedName>
</protein>
<dbReference type="PANTHER" id="PTHR47573:SF2">
    <property type="match status" value="1"/>
</dbReference>
<dbReference type="EMBL" id="AUWU02000007">
    <property type="protein sequence ID" value="KAH0570705.1"/>
    <property type="molecule type" value="Genomic_DNA"/>
</dbReference>
<accession>V6LS65</accession>
<sequence>MSEFVDKIIIKGIQYGFVRKELKKTDDGDLWHYWSLFFQSSQNLELSHFIKKVTFIIDPSFSKPQRSILDPPYEISVFGVSSFTAFIHVYFTDDTVAPQFFPVFIEIKPDQPYSRLLKNDLLVFARPRQAFYTQLCKIEPQQRLSGLKHHLNPEQYRQWPKNDTEYTGTERSIAVYKIDEILKVVERSNTNAKEERQIVESIIDDERRSH</sequence>
<dbReference type="Proteomes" id="UP000018208">
    <property type="component" value="Unassembled WGS sequence"/>
</dbReference>
<dbReference type="VEuPathDB" id="GiardiaDB:SS50377_26991"/>
<dbReference type="EMBL" id="KI546040">
    <property type="protein sequence ID" value="EST47502.1"/>
    <property type="molecule type" value="Genomic_DNA"/>
</dbReference>
<evidence type="ECO:0000313" key="4">
    <source>
        <dbReference type="EMBL" id="EST47502.1"/>
    </source>
</evidence>
<dbReference type="Gene3D" id="2.60.40.1970">
    <property type="entry name" value="YEATS domain"/>
    <property type="match status" value="1"/>
</dbReference>
<dbReference type="InterPro" id="IPR038704">
    <property type="entry name" value="YEAST_sf"/>
</dbReference>
<dbReference type="InterPro" id="IPR005033">
    <property type="entry name" value="YEATS"/>
</dbReference>
<reference evidence="4 5" key="1">
    <citation type="journal article" date="2014" name="PLoS Genet.">
        <title>The Genome of Spironucleus salmonicida Highlights a Fish Pathogen Adapted to Fluctuating Environments.</title>
        <authorList>
            <person name="Xu F."/>
            <person name="Jerlstrom-Hultqvist J."/>
            <person name="Einarsson E."/>
            <person name="Astvaldsson A."/>
            <person name="Svard S.G."/>
            <person name="Andersson J.O."/>
        </authorList>
    </citation>
    <scope>NUCLEOTIDE SEQUENCE</scope>
    <source>
        <strain evidence="5">ATCC 50377</strain>
    </source>
</reference>
<dbReference type="PANTHER" id="PTHR47573">
    <property type="entry name" value="PROTEIN AF-9 HOMOLOG"/>
    <property type="match status" value="1"/>
</dbReference>
<organism evidence="4">
    <name type="scientific">Spironucleus salmonicida</name>
    <dbReference type="NCBI Taxonomy" id="348837"/>
    <lineage>
        <taxon>Eukaryota</taxon>
        <taxon>Metamonada</taxon>
        <taxon>Diplomonadida</taxon>
        <taxon>Hexamitidae</taxon>
        <taxon>Hexamitinae</taxon>
        <taxon>Spironucleus</taxon>
    </lineage>
</organism>
<dbReference type="GO" id="GO:0005634">
    <property type="term" value="C:nucleus"/>
    <property type="evidence" value="ECO:0007669"/>
    <property type="project" value="UniProtKB-SubCell"/>
</dbReference>
<name>V6LS65_9EUKA</name>
<gene>
    <name evidence="4" type="ORF">SS50377_12487</name>
    <name evidence="5" type="ORF">SS50377_26991</name>
</gene>
<evidence type="ECO:0000259" key="3">
    <source>
        <dbReference type="PROSITE" id="PS51037"/>
    </source>
</evidence>
<evidence type="ECO:0000313" key="5">
    <source>
        <dbReference type="EMBL" id="KAH0570705.1"/>
    </source>
</evidence>
<dbReference type="GO" id="GO:0006355">
    <property type="term" value="P:regulation of DNA-templated transcription"/>
    <property type="evidence" value="ECO:0007669"/>
    <property type="project" value="InterPro"/>
</dbReference>
<comment type="subcellular location">
    <subcellularLocation>
        <location evidence="2">Nucleus</location>
    </subcellularLocation>
</comment>
<proteinExistence type="predicted"/>
<evidence type="ECO:0000256" key="1">
    <source>
        <dbReference type="ARBA" id="ARBA00023242"/>
    </source>
</evidence>
<keyword evidence="1 2" id="KW-0539">Nucleus</keyword>
<reference evidence="5" key="2">
    <citation type="submission" date="2020-12" db="EMBL/GenBank/DDBJ databases">
        <title>New Spironucleus salmonicida genome in near-complete chromosomes.</title>
        <authorList>
            <person name="Xu F."/>
            <person name="Kurt Z."/>
            <person name="Jimenez-Gonzalez A."/>
            <person name="Astvaldsson A."/>
            <person name="Andersson J.O."/>
            <person name="Svard S.G."/>
        </authorList>
    </citation>
    <scope>NUCLEOTIDE SEQUENCE</scope>
    <source>
        <strain evidence="5">ATCC 50377</strain>
    </source>
</reference>
<dbReference type="InterPro" id="IPR055129">
    <property type="entry name" value="YEATS_dom"/>
</dbReference>
<evidence type="ECO:0000256" key="2">
    <source>
        <dbReference type="PROSITE-ProRule" id="PRU00376"/>
    </source>
</evidence>